<dbReference type="OrthoDB" id="8478087at2"/>
<protein>
    <submittedName>
        <fullName evidence="2">Class II aldolase/adducin family protein</fullName>
    </submittedName>
</protein>
<dbReference type="InterPro" id="IPR036409">
    <property type="entry name" value="Aldolase_II/adducin_N_sf"/>
</dbReference>
<dbReference type="RefSeq" id="WP_013440934.1">
    <property type="nucleotide sequence ID" value="NC_012969.1"/>
</dbReference>
<dbReference type="SUPFAM" id="SSF53639">
    <property type="entry name" value="AraD/HMP-PK domain-like"/>
    <property type="match status" value="1"/>
</dbReference>
<proteinExistence type="predicted"/>
<accession>C6X878</accession>
<dbReference type="AlphaFoldDB" id="C6X878"/>
<feature type="domain" description="Class II aldolase/adducin N-terminal" evidence="1">
    <location>
        <begin position="24"/>
        <end position="199"/>
    </location>
</feature>
<organism evidence="2 3">
    <name type="scientific">Methylovorus glucosotrophus (strain SIP3-4)</name>
    <dbReference type="NCBI Taxonomy" id="582744"/>
    <lineage>
        <taxon>Bacteria</taxon>
        <taxon>Pseudomonadati</taxon>
        <taxon>Pseudomonadota</taxon>
        <taxon>Betaproteobacteria</taxon>
        <taxon>Nitrosomonadales</taxon>
        <taxon>Methylophilaceae</taxon>
        <taxon>Methylovorus</taxon>
    </lineage>
</organism>
<dbReference type="KEGG" id="mei:Msip34_0099"/>
<dbReference type="InterPro" id="IPR001303">
    <property type="entry name" value="Aldolase_II/adducin_N"/>
</dbReference>
<dbReference type="SMART" id="SM01007">
    <property type="entry name" value="Aldolase_II"/>
    <property type="match status" value="1"/>
</dbReference>
<name>C6X878_METGS</name>
<dbReference type="STRING" id="582744.Msip34_0099"/>
<evidence type="ECO:0000313" key="2">
    <source>
        <dbReference type="EMBL" id="ACT49348.1"/>
    </source>
</evidence>
<dbReference type="Gene3D" id="3.40.225.10">
    <property type="entry name" value="Class II aldolase/adducin N-terminal domain"/>
    <property type="match status" value="1"/>
</dbReference>
<keyword evidence="3" id="KW-1185">Reference proteome</keyword>
<evidence type="ECO:0000313" key="3">
    <source>
        <dbReference type="Proteomes" id="UP000002743"/>
    </source>
</evidence>
<reference evidence="3" key="1">
    <citation type="submission" date="2009-07" db="EMBL/GenBank/DDBJ databases">
        <title>Complete sequence of chromosome of Methylovorus sp. SIP3-4.</title>
        <authorList>
            <person name="Lucas S."/>
            <person name="Copeland A."/>
            <person name="Lapidus A."/>
            <person name="Glavina del Rio T."/>
            <person name="Tice H."/>
            <person name="Bruce D."/>
            <person name="Goodwin L."/>
            <person name="Pitluck S."/>
            <person name="Clum A."/>
            <person name="Larimer F."/>
            <person name="Land M."/>
            <person name="Hauser L."/>
            <person name="Kyrpides N."/>
            <person name="Mikhailova N."/>
            <person name="Kayluzhnaya M."/>
            <person name="Chistoserdova L."/>
        </authorList>
    </citation>
    <scope>NUCLEOTIDE SEQUENCE [LARGE SCALE GENOMIC DNA]</scope>
    <source>
        <strain evidence="3">SIP3-4</strain>
    </source>
</reference>
<dbReference type="EMBL" id="CP001674">
    <property type="protein sequence ID" value="ACT49348.1"/>
    <property type="molecule type" value="Genomic_DNA"/>
</dbReference>
<dbReference type="Pfam" id="PF00596">
    <property type="entry name" value="Aldolase_II"/>
    <property type="match status" value="1"/>
</dbReference>
<evidence type="ECO:0000259" key="1">
    <source>
        <dbReference type="SMART" id="SM01007"/>
    </source>
</evidence>
<gene>
    <name evidence="2" type="ordered locus">Msip34_0099</name>
</gene>
<dbReference type="eggNOG" id="COG0235">
    <property type="taxonomic scope" value="Bacteria"/>
</dbReference>
<dbReference type="Proteomes" id="UP000002743">
    <property type="component" value="Chromosome"/>
</dbReference>
<reference evidence="2 3" key="2">
    <citation type="journal article" date="2011" name="J. Bacteriol.">
        <title>Genomes of three methylotrophs from a single niche uncover genetic and metabolic divergence of Methylophilaceae.</title>
        <authorList>
            <person name="Lapidus A."/>
            <person name="Clum A."/>
            <person name="Labutti K."/>
            <person name="Kaluzhnaya M.G."/>
            <person name="Lim S."/>
            <person name="Beck D.A."/>
            <person name="Glavina Del Rio T."/>
            <person name="Nolan M."/>
            <person name="Mavromatis K."/>
            <person name="Huntemann M."/>
            <person name="Lucas S."/>
            <person name="Lidstrom M.E."/>
            <person name="Ivanova N."/>
            <person name="Chistoserdova L."/>
        </authorList>
    </citation>
    <scope>NUCLEOTIDE SEQUENCE [LARGE SCALE GENOMIC DNA]</scope>
    <source>
        <strain evidence="2 3">SIP3-4</strain>
    </source>
</reference>
<dbReference type="HOGENOM" id="CLU_1155480_0_0_4"/>
<sequence length="248" mass="27236">MSVIAVEAKRELDDFVQSVLEESQLAFDVFRETGTITANGTVGFVERVPGQEQLVIVNYGGPFNKGKKLEALVVDFDGNVVIGKSGLGNTRYNKLFKQHADVTSISHVHSPYLGAWAQAHRPLPIRYVPVQRFNLIREIPIYIDRRQQEVDFILDQIRLNPHNTAILEANGGSTVWGKQGLRKLAEFILLLEEGALIQSLADSLGGSRDYGPGVLTQQWKMAKIYDQAKALGLVPANDSAPASLQAAG</sequence>